<evidence type="ECO:0000259" key="7">
    <source>
        <dbReference type="Pfam" id="PF14698"/>
    </source>
</evidence>
<evidence type="ECO:0000256" key="3">
    <source>
        <dbReference type="ARBA" id="ARBA00012338"/>
    </source>
</evidence>
<dbReference type="Pfam" id="PF00206">
    <property type="entry name" value="Lyase_1"/>
    <property type="match status" value="1"/>
</dbReference>
<dbReference type="PANTHER" id="PTHR43814">
    <property type="entry name" value="ARGININOSUCCINATE LYASE"/>
    <property type="match status" value="1"/>
</dbReference>
<dbReference type="Gene3D" id="1.10.40.30">
    <property type="entry name" value="Fumarase/aspartase (C-terminal domain)"/>
    <property type="match status" value="1"/>
</dbReference>
<dbReference type="InterPro" id="IPR024083">
    <property type="entry name" value="Fumarase/histidase_N"/>
</dbReference>
<dbReference type="SUPFAM" id="SSF48557">
    <property type="entry name" value="L-aspartase-like"/>
    <property type="match status" value="1"/>
</dbReference>
<evidence type="ECO:0000256" key="1">
    <source>
        <dbReference type="ARBA" id="ARBA00000985"/>
    </source>
</evidence>
<dbReference type="PRINTS" id="PR00149">
    <property type="entry name" value="FUMRATELYASE"/>
</dbReference>
<comment type="catalytic activity">
    <reaction evidence="1">
        <text>2-(N(omega)-L-arginino)succinate = fumarate + L-arginine</text>
        <dbReference type="Rhea" id="RHEA:24020"/>
        <dbReference type="ChEBI" id="CHEBI:29806"/>
        <dbReference type="ChEBI" id="CHEBI:32682"/>
        <dbReference type="ChEBI" id="CHEBI:57472"/>
        <dbReference type="EC" id="4.3.2.1"/>
    </reaction>
</comment>
<name>A0A1D7U2A8_9HYPH</name>
<dbReference type="UniPathway" id="UPA00068">
    <property type="reaction ID" value="UER00114"/>
</dbReference>
<sequence length="502" mass="54999">MGSLQVNDRSRFPDPVYRETVLKPLFDGARHFHAEALRRIDRAHLVMLVETGILDAGQGAAIARALQAMEREIDPAALAYGGDVEDYFFYMERELKQRTGADIGGRLHTARSRNDIDHCFLKLGLKPRIDGLLAACRRLLAGLIAVATRDRDVLIVAYTHGQPAQPTTYGHYLGAIIEVLIRDIERIEAARAIVDLSPMGAAAITTSGFPIDRHRVAWLLGFAAPLQNAYSCIAATDYLTSTYSAIGLLFLHLGRPIQDFQFWSSFEVGQLYLPNAFVQISSIMPQKRNPVPFEHLRHLASQTCGRARAVVDVMHNTPFTDMTDSEAETHEMGYQAVDAGLRVLDLMTATIEAGRIDPDRVAVNLSRSCATITELADWLVRSEGLSFRLGHEIAADVARAVVAMAGDLPTDGFSAFKTAFEHHVGRSPAANAAEFARMVSPEHFVAVRDRFGGPAPAVLDRALDGYRAALAGFETKAQQIAAREAQAAAELDRRIPEIAECA</sequence>
<keyword evidence="5 8" id="KW-0456">Lyase</keyword>
<reference evidence="8 9" key="1">
    <citation type="journal article" date="2015" name="Antonie Van Leeuwenhoek">
        <title>Bosea vaviloviae sp. nov., a new species of slow-growing rhizobia isolated from nodules of the relict species Vavilovia formosa (Stev.) Fed.</title>
        <authorList>
            <person name="Safronova V.I."/>
            <person name="Kuznetsova I.G."/>
            <person name="Sazanova A.L."/>
            <person name="Kimeklis A.K."/>
            <person name="Belimov A.A."/>
            <person name="Andronov E.E."/>
            <person name="Pinaev A.G."/>
            <person name="Chizhevskaya E.P."/>
            <person name="Pukhaev A.R."/>
            <person name="Popov K.P."/>
            <person name="Willems A."/>
            <person name="Tikhonovich I.A."/>
        </authorList>
    </citation>
    <scope>NUCLEOTIDE SEQUENCE [LARGE SCALE GENOMIC DNA]</scope>
    <source>
        <strain evidence="8 9">Vaf18</strain>
    </source>
</reference>
<evidence type="ECO:0000256" key="5">
    <source>
        <dbReference type="ARBA" id="ARBA00023239"/>
    </source>
</evidence>
<dbReference type="AlphaFoldDB" id="A0A1D7U2A8"/>
<dbReference type="KEGG" id="bvv:BHK69_14490"/>
<dbReference type="InterPro" id="IPR022761">
    <property type="entry name" value="Fumarate_lyase_N"/>
</dbReference>
<dbReference type="InterPro" id="IPR008948">
    <property type="entry name" value="L-Aspartase-like"/>
</dbReference>
<evidence type="ECO:0000256" key="2">
    <source>
        <dbReference type="ARBA" id="ARBA00004941"/>
    </source>
</evidence>
<keyword evidence="4" id="KW-0055">Arginine biosynthesis</keyword>
<dbReference type="PANTHER" id="PTHR43814:SF1">
    <property type="entry name" value="ARGININOSUCCINATE LYASE"/>
    <property type="match status" value="1"/>
</dbReference>
<dbReference type="GO" id="GO:0005829">
    <property type="term" value="C:cytosol"/>
    <property type="evidence" value="ECO:0007669"/>
    <property type="project" value="TreeGrafter"/>
</dbReference>
<accession>A0A1D7U2A8</accession>
<dbReference type="EC" id="4.3.2.1" evidence="3"/>
<protein>
    <recommendedName>
        <fullName evidence="3">argininosuccinate lyase</fullName>
        <ecNumber evidence="3">4.3.2.1</ecNumber>
    </recommendedName>
</protein>
<dbReference type="CDD" id="cd01359">
    <property type="entry name" value="Argininosuccinate_lyase"/>
    <property type="match status" value="1"/>
</dbReference>
<dbReference type="RefSeq" id="WP_069690715.1">
    <property type="nucleotide sequence ID" value="NZ_CP017147.1"/>
</dbReference>
<feature type="domain" description="Argininosuccinate lyase C-terminal" evidence="7">
    <location>
        <begin position="370"/>
        <end position="422"/>
    </location>
</feature>
<dbReference type="EMBL" id="CP017147">
    <property type="protein sequence ID" value="AOO81503.1"/>
    <property type="molecule type" value="Genomic_DNA"/>
</dbReference>
<dbReference type="InterPro" id="IPR000362">
    <property type="entry name" value="Fumarate_lyase_fam"/>
</dbReference>
<dbReference type="Proteomes" id="UP000094969">
    <property type="component" value="Chromosome"/>
</dbReference>
<organism evidence="8 9">
    <name type="scientific">Bosea vaviloviae</name>
    <dbReference type="NCBI Taxonomy" id="1526658"/>
    <lineage>
        <taxon>Bacteria</taxon>
        <taxon>Pseudomonadati</taxon>
        <taxon>Pseudomonadota</taxon>
        <taxon>Alphaproteobacteria</taxon>
        <taxon>Hyphomicrobiales</taxon>
        <taxon>Boseaceae</taxon>
        <taxon>Bosea</taxon>
    </lineage>
</organism>
<evidence type="ECO:0000259" key="6">
    <source>
        <dbReference type="Pfam" id="PF00206"/>
    </source>
</evidence>
<dbReference type="Gene3D" id="1.10.275.10">
    <property type="entry name" value="Fumarase/aspartase (N-terminal domain)"/>
    <property type="match status" value="1"/>
</dbReference>
<dbReference type="GO" id="GO:0042450">
    <property type="term" value="P:L-arginine biosynthetic process via ornithine"/>
    <property type="evidence" value="ECO:0007669"/>
    <property type="project" value="InterPro"/>
</dbReference>
<dbReference type="InterPro" id="IPR029419">
    <property type="entry name" value="Arg_succ_lyase_C"/>
</dbReference>
<dbReference type="Gene3D" id="1.20.200.10">
    <property type="entry name" value="Fumarase/aspartase (Central domain)"/>
    <property type="match status" value="1"/>
</dbReference>
<dbReference type="PRINTS" id="PR00145">
    <property type="entry name" value="ARGSUCLYASE"/>
</dbReference>
<proteinExistence type="predicted"/>
<feature type="domain" description="Fumarate lyase N-terminal" evidence="6">
    <location>
        <begin position="99"/>
        <end position="305"/>
    </location>
</feature>
<dbReference type="STRING" id="1526658.BHK69_14490"/>
<evidence type="ECO:0000256" key="4">
    <source>
        <dbReference type="ARBA" id="ARBA00022571"/>
    </source>
</evidence>
<evidence type="ECO:0000313" key="9">
    <source>
        <dbReference type="Proteomes" id="UP000094969"/>
    </source>
</evidence>
<dbReference type="Pfam" id="PF14698">
    <property type="entry name" value="ASL_C2"/>
    <property type="match status" value="1"/>
</dbReference>
<keyword evidence="9" id="KW-1185">Reference proteome</keyword>
<gene>
    <name evidence="8" type="ORF">BHK69_14490</name>
</gene>
<dbReference type="GO" id="GO:0004056">
    <property type="term" value="F:argininosuccinate lyase activity"/>
    <property type="evidence" value="ECO:0007669"/>
    <property type="project" value="UniProtKB-EC"/>
</dbReference>
<evidence type="ECO:0000313" key="8">
    <source>
        <dbReference type="EMBL" id="AOO81503.1"/>
    </source>
</evidence>
<dbReference type="OrthoDB" id="9769623at2"/>
<keyword evidence="4" id="KW-0028">Amino-acid biosynthesis</keyword>
<dbReference type="InterPro" id="IPR009049">
    <property type="entry name" value="Argininosuccinate_lyase"/>
</dbReference>
<comment type="pathway">
    <text evidence="2">Amino-acid biosynthesis; L-arginine biosynthesis; L-arginine from L-ornithine and carbamoyl phosphate: step 3/3.</text>
</comment>